<protein>
    <recommendedName>
        <fullName evidence="3">DUF5753 domain-containing protein</fullName>
    </recommendedName>
</protein>
<gene>
    <name evidence="1" type="ORF">BG653_01300</name>
</gene>
<evidence type="ECO:0000313" key="1">
    <source>
        <dbReference type="EMBL" id="OSY47201.1"/>
    </source>
</evidence>
<evidence type="ECO:0008006" key="3">
    <source>
        <dbReference type="Google" id="ProtNLM"/>
    </source>
</evidence>
<reference evidence="1 2" key="1">
    <citation type="submission" date="2016-09" db="EMBL/GenBank/DDBJ databases">
        <title>Streptomyces platensis DSM40041, a candidate organism with high potential of specific P450 cytochromes.</title>
        <authorList>
            <person name="Grumaz C."/>
            <person name="Vainshtein Y."/>
            <person name="Kirstahler P."/>
            <person name="Sohn K."/>
        </authorList>
    </citation>
    <scope>NUCLEOTIDE SEQUENCE [LARGE SCALE GENOMIC DNA]</scope>
    <source>
        <strain evidence="1 2">DSM 40041</strain>
    </source>
</reference>
<accession>A0ABX3Y242</accession>
<keyword evidence="2" id="KW-1185">Reference proteome</keyword>
<sequence length="62" mass="6686">MPADPYPDRSLICYAESQAQGILDRESTSLVPVLTAYHQLQAEALSQAAAVAMISKLRKGIP</sequence>
<comment type="caution">
    <text evidence="1">The sequence shown here is derived from an EMBL/GenBank/DDBJ whole genome shotgun (WGS) entry which is preliminary data.</text>
</comment>
<name>A0ABX3Y242_STRPT</name>
<organism evidence="1 2">
    <name type="scientific">Streptomyces platensis</name>
    <dbReference type="NCBI Taxonomy" id="58346"/>
    <lineage>
        <taxon>Bacteria</taxon>
        <taxon>Bacillati</taxon>
        <taxon>Actinomycetota</taxon>
        <taxon>Actinomycetes</taxon>
        <taxon>Kitasatosporales</taxon>
        <taxon>Streptomycetaceae</taxon>
        <taxon>Streptomyces</taxon>
    </lineage>
</organism>
<proteinExistence type="predicted"/>
<evidence type="ECO:0000313" key="2">
    <source>
        <dbReference type="Proteomes" id="UP000194225"/>
    </source>
</evidence>
<dbReference type="Proteomes" id="UP000194225">
    <property type="component" value="Unassembled WGS sequence"/>
</dbReference>
<dbReference type="EMBL" id="MIGA01000005">
    <property type="protein sequence ID" value="OSY47201.1"/>
    <property type="molecule type" value="Genomic_DNA"/>
</dbReference>